<protein>
    <submittedName>
        <fullName evidence="2">Uncharacterized protein</fullName>
    </submittedName>
</protein>
<accession>A0A6A5SVT6</accession>
<dbReference type="Proteomes" id="UP000800038">
    <property type="component" value="Unassembled WGS sequence"/>
</dbReference>
<dbReference type="OrthoDB" id="5383784at2759"/>
<reference evidence="2" key="1">
    <citation type="journal article" date="2020" name="Stud. Mycol.">
        <title>101 Dothideomycetes genomes: a test case for predicting lifestyles and emergence of pathogens.</title>
        <authorList>
            <person name="Haridas S."/>
            <person name="Albert R."/>
            <person name="Binder M."/>
            <person name="Bloem J."/>
            <person name="Labutti K."/>
            <person name="Salamov A."/>
            <person name="Andreopoulos B."/>
            <person name="Baker S."/>
            <person name="Barry K."/>
            <person name="Bills G."/>
            <person name="Bluhm B."/>
            <person name="Cannon C."/>
            <person name="Castanera R."/>
            <person name="Culley D."/>
            <person name="Daum C."/>
            <person name="Ezra D."/>
            <person name="Gonzalez J."/>
            <person name="Henrissat B."/>
            <person name="Kuo A."/>
            <person name="Liang C."/>
            <person name="Lipzen A."/>
            <person name="Lutzoni F."/>
            <person name="Magnuson J."/>
            <person name="Mondo S."/>
            <person name="Nolan M."/>
            <person name="Ohm R."/>
            <person name="Pangilinan J."/>
            <person name="Park H.-J."/>
            <person name="Ramirez L."/>
            <person name="Alfaro M."/>
            <person name="Sun H."/>
            <person name="Tritt A."/>
            <person name="Yoshinaga Y."/>
            <person name="Zwiers L.-H."/>
            <person name="Turgeon B."/>
            <person name="Goodwin S."/>
            <person name="Spatafora J."/>
            <person name="Crous P."/>
            <person name="Grigoriev I."/>
        </authorList>
    </citation>
    <scope>NUCLEOTIDE SEQUENCE</scope>
    <source>
        <strain evidence="2">CBS 161.51</strain>
    </source>
</reference>
<gene>
    <name evidence="2" type="ORF">EJ02DRAFT_133062</name>
</gene>
<organism evidence="2 3">
    <name type="scientific">Clathrospora elynae</name>
    <dbReference type="NCBI Taxonomy" id="706981"/>
    <lineage>
        <taxon>Eukaryota</taxon>
        <taxon>Fungi</taxon>
        <taxon>Dikarya</taxon>
        <taxon>Ascomycota</taxon>
        <taxon>Pezizomycotina</taxon>
        <taxon>Dothideomycetes</taxon>
        <taxon>Pleosporomycetidae</taxon>
        <taxon>Pleosporales</taxon>
        <taxon>Diademaceae</taxon>
        <taxon>Clathrospora</taxon>
    </lineage>
</organism>
<feature type="compositionally biased region" description="Acidic residues" evidence="1">
    <location>
        <begin position="449"/>
        <end position="461"/>
    </location>
</feature>
<name>A0A6A5SVT6_9PLEO</name>
<feature type="region of interest" description="Disordered" evidence="1">
    <location>
        <begin position="436"/>
        <end position="472"/>
    </location>
</feature>
<evidence type="ECO:0000313" key="2">
    <source>
        <dbReference type="EMBL" id="KAF1943409.1"/>
    </source>
</evidence>
<dbReference type="AlphaFoldDB" id="A0A6A5SVT6"/>
<proteinExistence type="predicted"/>
<evidence type="ECO:0000256" key="1">
    <source>
        <dbReference type="SAM" id="MobiDB-lite"/>
    </source>
</evidence>
<sequence length="632" mass="70099">MGRQAYLDKIAFGRSAFEPTQISTQSSEYMQLESSQSEIPQSYQDATANNYTQLYDERGNPINPRSRDYGRKLRRAQNDVLASVGVVERRPSPNEGLPVATQDRFDLLEAEDTVGNAVALTTTLTENLCTWWIGSTRDRILTFRYPDALPFGQIIASEQALSGASMIYAGFASRLFSTISIQAVVYGAFLYQPIHRLLHVTRASARTRNFFRQTNKVLKSSLRVGLEVLFYPFFYHAALQRLGLISARPLLPSWSSLIPFSDSSPLLPFSLHYDASASIIDCLKAALTSPVILLCIEHSLERCIFACVYEAVESSIIRPNNADVQSRDTNSKDHALTVLGLRRQSPPLVRDTVNRALTMLGWAQPLTAQRTESKRTIDSAETLDPNEGQTIEVGSTQITNVAQLDLPISQTQDQSMAELLGADVIPIPIDAIDEMIQPSTPRTPMNPGSDDDDDDDDENDNDNNPRIRITSREGIVEMEVRLPPRVLSSHTELAEALGTSPNHRATASQNEAWSLENHSYHRVTQLSSEPAQMISAIVKAQIVGLVMLPIRMVTLRMVATHYLTTRGRHISSGRFVNPLDLSNTWAWHPIGIQLSRLALCGALELGVDLSLWGLQYLVVTGFGEGMFGWGTL</sequence>
<keyword evidence="3" id="KW-1185">Reference proteome</keyword>
<dbReference type="EMBL" id="ML976025">
    <property type="protein sequence ID" value="KAF1943409.1"/>
    <property type="molecule type" value="Genomic_DNA"/>
</dbReference>
<evidence type="ECO:0000313" key="3">
    <source>
        <dbReference type="Proteomes" id="UP000800038"/>
    </source>
</evidence>